<dbReference type="Pfam" id="PF00652">
    <property type="entry name" value="Ricin_B_lectin"/>
    <property type="match status" value="1"/>
</dbReference>
<feature type="chain" id="PRO_5046183694" description="Ricin B lectin domain-containing protein" evidence="1">
    <location>
        <begin position="33"/>
        <end position="205"/>
    </location>
</feature>
<dbReference type="CDD" id="cd00161">
    <property type="entry name" value="beta-trefoil_Ricin-like"/>
    <property type="match status" value="1"/>
</dbReference>
<feature type="domain" description="Ricin B lectin" evidence="2">
    <location>
        <begin position="50"/>
        <end position="205"/>
    </location>
</feature>
<dbReference type="PROSITE" id="PS50231">
    <property type="entry name" value="RICIN_B_LECTIN"/>
    <property type="match status" value="1"/>
</dbReference>
<dbReference type="Gene3D" id="2.80.10.50">
    <property type="match status" value="1"/>
</dbReference>
<proteinExistence type="predicted"/>
<feature type="signal peptide" evidence="1">
    <location>
        <begin position="1"/>
        <end position="32"/>
    </location>
</feature>
<evidence type="ECO:0000313" key="4">
    <source>
        <dbReference type="Proteomes" id="UP000637628"/>
    </source>
</evidence>
<dbReference type="RefSeq" id="WP_203733459.1">
    <property type="nucleotide sequence ID" value="NZ_BAAATX010000009.1"/>
</dbReference>
<protein>
    <recommendedName>
        <fullName evidence="2">Ricin B lectin domain-containing protein</fullName>
    </recommendedName>
</protein>
<sequence length="205" mass="22991">MSRLTRGRLSRLLAVVVALTGLALVPATAAQAATVCKDKYGSYWNRGPYTYAGLSASLNQGRNMFLDAASPYPTTAPGNVHLWHDNGPTTNQQWCLGRFTYTDGSYAYQVRNYYTGLCLDPDSPVGNYVTVWLWTCKSSTDTTQNTQMWEITANGSRSTPSGTHTVYYFRRSSSIYCLDVRDDVKTDDAKLQTWQCSYTNNQLFY</sequence>
<dbReference type="InterPro" id="IPR035992">
    <property type="entry name" value="Ricin_B-like_lectins"/>
</dbReference>
<gene>
    <name evidence="3" type="ORF">Adu01nite_69820</name>
</gene>
<organism evidence="3 4">
    <name type="scientific">Paractinoplanes durhamensis</name>
    <dbReference type="NCBI Taxonomy" id="113563"/>
    <lineage>
        <taxon>Bacteria</taxon>
        <taxon>Bacillati</taxon>
        <taxon>Actinomycetota</taxon>
        <taxon>Actinomycetes</taxon>
        <taxon>Micromonosporales</taxon>
        <taxon>Micromonosporaceae</taxon>
        <taxon>Paractinoplanes</taxon>
    </lineage>
</organism>
<dbReference type="SUPFAM" id="SSF50370">
    <property type="entry name" value="Ricin B-like lectins"/>
    <property type="match status" value="1"/>
</dbReference>
<accession>A0ABQ3Z718</accession>
<evidence type="ECO:0000256" key="1">
    <source>
        <dbReference type="SAM" id="SignalP"/>
    </source>
</evidence>
<comment type="caution">
    <text evidence="3">The sequence shown here is derived from an EMBL/GenBank/DDBJ whole genome shotgun (WGS) entry which is preliminary data.</text>
</comment>
<keyword evidence="4" id="KW-1185">Reference proteome</keyword>
<name>A0ABQ3Z718_9ACTN</name>
<evidence type="ECO:0000313" key="3">
    <source>
        <dbReference type="EMBL" id="GIE05632.1"/>
    </source>
</evidence>
<evidence type="ECO:0000259" key="2">
    <source>
        <dbReference type="SMART" id="SM00458"/>
    </source>
</evidence>
<dbReference type="InterPro" id="IPR000772">
    <property type="entry name" value="Ricin_B_lectin"/>
</dbReference>
<reference evidence="3 4" key="1">
    <citation type="submission" date="2021-01" db="EMBL/GenBank/DDBJ databases">
        <title>Whole genome shotgun sequence of Actinoplanes durhamensis NBRC 14914.</title>
        <authorList>
            <person name="Komaki H."/>
            <person name="Tamura T."/>
        </authorList>
    </citation>
    <scope>NUCLEOTIDE SEQUENCE [LARGE SCALE GENOMIC DNA]</scope>
    <source>
        <strain evidence="3 4">NBRC 14914</strain>
    </source>
</reference>
<dbReference type="Proteomes" id="UP000637628">
    <property type="component" value="Unassembled WGS sequence"/>
</dbReference>
<dbReference type="SMART" id="SM00458">
    <property type="entry name" value="RICIN"/>
    <property type="match status" value="1"/>
</dbReference>
<dbReference type="EMBL" id="BOML01000057">
    <property type="protein sequence ID" value="GIE05632.1"/>
    <property type="molecule type" value="Genomic_DNA"/>
</dbReference>
<keyword evidence="1" id="KW-0732">Signal</keyword>